<sequence>MTPEAAGANGHLAKDAIVQAAFEGDEPYGYPKPMDSKDVKSRIVGEVDEHGRTVLPAEERCGEDDVYDELYPAPFASEAEACDFADAAARDVIDGRSVNQSPFS</sequence>
<keyword evidence="2" id="KW-1185">Reference proteome</keyword>
<protein>
    <submittedName>
        <fullName evidence="1">Uncharacterized protein</fullName>
    </submittedName>
</protein>
<accession>A0A369L3H6</accession>
<organism evidence="1 2">
    <name type="scientific">Senegalimassilia anaerobia</name>
    <dbReference type="NCBI Taxonomy" id="1473216"/>
    <lineage>
        <taxon>Bacteria</taxon>
        <taxon>Bacillati</taxon>
        <taxon>Actinomycetota</taxon>
        <taxon>Coriobacteriia</taxon>
        <taxon>Coriobacteriales</taxon>
        <taxon>Coriobacteriaceae</taxon>
        <taxon>Senegalimassilia</taxon>
    </lineage>
</organism>
<dbReference type="RefSeq" id="WP_114621281.1">
    <property type="nucleotide sequence ID" value="NZ_PPTP01000022.1"/>
</dbReference>
<reference evidence="1 2" key="1">
    <citation type="journal article" date="2018" name="Elife">
        <title>Discovery and characterization of a prevalent human gut bacterial enzyme sufficient for the inactivation of a family of plant toxins.</title>
        <authorList>
            <person name="Koppel N."/>
            <person name="Bisanz J.E."/>
            <person name="Pandelia M.E."/>
            <person name="Turnbaugh P.J."/>
            <person name="Balskus E.P."/>
        </authorList>
    </citation>
    <scope>NUCLEOTIDE SEQUENCE [LARGE SCALE GENOMIC DNA]</scope>
    <source>
        <strain evidence="2">anaerobia AP69FAA</strain>
    </source>
</reference>
<comment type="caution">
    <text evidence="1">The sequence shown here is derived from an EMBL/GenBank/DDBJ whole genome shotgun (WGS) entry which is preliminary data.</text>
</comment>
<gene>
    <name evidence="1" type="ORF">C1880_09680</name>
</gene>
<dbReference type="AlphaFoldDB" id="A0A369L3H6"/>
<proteinExistence type="predicted"/>
<dbReference type="EMBL" id="PPTP01000022">
    <property type="protein sequence ID" value="RDB54250.1"/>
    <property type="molecule type" value="Genomic_DNA"/>
</dbReference>
<evidence type="ECO:0000313" key="1">
    <source>
        <dbReference type="EMBL" id="RDB54250.1"/>
    </source>
</evidence>
<dbReference type="Proteomes" id="UP000253792">
    <property type="component" value="Unassembled WGS sequence"/>
</dbReference>
<name>A0A369L3H6_9ACTN</name>
<evidence type="ECO:0000313" key="2">
    <source>
        <dbReference type="Proteomes" id="UP000253792"/>
    </source>
</evidence>